<organism evidence="1 2">
    <name type="scientific">Pseudomonas borbori</name>
    <dbReference type="NCBI Taxonomy" id="289003"/>
    <lineage>
        <taxon>Bacteria</taxon>
        <taxon>Pseudomonadati</taxon>
        <taxon>Pseudomonadota</taxon>
        <taxon>Gammaproteobacteria</taxon>
        <taxon>Pseudomonadales</taxon>
        <taxon>Pseudomonadaceae</taxon>
        <taxon>Pseudomonas</taxon>
    </lineage>
</organism>
<evidence type="ECO:0000313" key="1">
    <source>
        <dbReference type="EMBL" id="SFQ19249.1"/>
    </source>
</evidence>
<sequence>MSNQLPPPLLCMRLPVVFTAAAWRGAVLLNPAVDSAQALEDRLRYVLRAAFEAILGYPRDPHVDFEMIQTAPKGHPQDCQWLQLHVSLVQEPEQPVALLISLPREHQD</sequence>
<name>A0A1I5WHY4_9PSED</name>
<accession>A0A1I5WHY4</accession>
<protein>
    <submittedName>
        <fullName evidence="1">Uncharacterized protein</fullName>
    </submittedName>
</protein>
<proteinExistence type="predicted"/>
<dbReference type="RefSeq" id="WP_090505298.1">
    <property type="nucleotide sequence ID" value="NZ_FOWX01000040.1"/>
</dbReference>
<reference evidence="2" key="1">
    <citation type="submission" date="2016-10" db="EMBL/GenBank/DDBJ databases">
        <authorList>
            <person name="Varghese N."/>
            <person name="Submissions S."/>
        </authorList>
    </citation>
    <scope>NUCLEOTIDE SEQUENCE [LARGE SCALE GENOMIC DNA]</scope>
    <source>
        <strain evidence="2">DSM 17834</strain>
    </source>
</reference>
<dbReference type="AlphaFoldDB" id="A0A1I5WHY4"/>
<dbReference type="EMBL" id="FOWX01000040">
    <property type="protein sequence ID" value="SFQ19249.1"/>
    <property type="molecule type" value="Genomic_DNA"/>
</dbReference>
<dbReference type="Proteomes" id="UP000198784">
    <property type="component" value="Unassembled WGS sequence"/>
</dbReference>
<evidence type="ECO:0000313" key="2">
    <source>
        <dbReference type="Proteomes" id="UP000198784"/>
    </source>
</evidence>
<dbReference type="OrthoDB" id="6884759at2"/>
<keyword evidence="2" id="KW-1185">Reference proteome</keyword>
<gene>
    <name evidence="1" type="ORF">SAMN05216190_1403</name>
</gene>